<keyword evidence="3" id="KW-1185">Reference proteome</keyword>
<name>A0A2K8KGJ9_9MOLU</name>
<protein>
    <submittedName>
        <fullName evidence="2">Uncharacterized protein</fullName>
    </submittedName>
</protein>
<evidence type="ECO:0000256" key="1">
    <source>
        <dbReference type="SAM" id="Phobius"/>
    </source>
</evidence>
<keyword evidence="1" id="KW-1133">Transmembrane helix</keyword>
<dbReference type="AlphaFoldDB" id="A0A2K8KGJ9"/>
<dbReference type="Proteomes" id="UP000231179">
    <property type="component" value="Chromosome"/>
</dbReference>
<evidence type="ECO:0000313" key="2">
    <source>
        <dbReference type="EMBL" id="ATX70805.1"/>
    </source>
</evidence>
<sequence length="53" mass="6254">MQWFFKTRKRIMAFTAAIFLALSATIVTVVMIVVPHTNNSFHYEFDGRRFNTK</sequence>
<accession>A0A2K8KGJ9</accession>
<keyword evidence="1" id="KW-0472">Membrane</keyword>
<keyword evidence="1" id="KW-0812">Transmembrane</keyword>
<evidence type="ECO:0000313" key="3">
    <source>
        <dbReference type="Proteomes" id="UP000231179"/>
    </source>
</evidence>
<proteinExistence type="predicted"/>
<gene>
    <name evidence="2" type="ORF">SCLAR_v1c04840</name>
</gene>
<dbReference type="EMBL" id="CP024870">
    <property type="protein sequence ID" value="ATX70805.1"/>
    <property type="molecule type" value="Genomic_DNA"/>
</dbReference>
<feature type="transmembrane region" description="Helical" evidence="1">
    <location>
        <begin position="12"/>
        <end position="34"/>
    </location>
</feature>
<organism evidence="2 3">
    <name type="scientific">Spiroplasma clarkii</name>
    <dbReference type="NCBI Taxonomy" id="2139"/>
    <lineage>
        <taxon>Bacteria</taxon>
        <taxon>Bacillati</taxon>
        <taxon>Mycoplasmatota</taxon>
        <taxon>Mollicutes</taxon>
        <taxon>Entomoplasmatales</taxon>
        <taxon>Spiroplasmataceae</taxon>
        <taxon>Spiroplasma</taxon>
    </lineage>
</organism>
<reference evidence="2 3" key="1">
    <citation type="submission" date="2017-11" db="EMBL/GenBank/DDBJ databases">
        <title>Complete genome sequence of Spiroplasma clarkii CN-5 (DSM 19994).</title>
        <authorList>
            <person name="Tsai Y.-M."/>
            <person name="Chang A."/>
            <person name="Lo W.-S."/>
            <person name="Kuo C.-H."/>
        </authorList>
    </citation>
    <scope>NUCLEOTIDE SEQUENCE [LARGE SCALE GENOMIC DNA]</scope>
    <source>
        <strain evidence="2 3">CN-5</strain>
    </source>
</reference>